<accession>A0A229R8W4</accession>
<proteinExistence type="predicted"/>
<dbReference type="Proteomes" id="UP000215563">
    <property type="component" value="Unassembled WGS sequence"/>
</dbReference>
<comment type="caution">
    <text evidence="1">The sequence shown here is derived from an EMBL/GenBank/DDBJ whole genome shotgun (WGS) entry which is preliminary data.</text>
</comment>
<dbReference type="OrthoDB" id="3630853at2"/>
<dbReference type="AlphaFoldDB" id="A0A229R8W4"/>
<sequence>MVASAKETKTSRRAKDRLHHVHARAGIQQDGLRRALGPELRAIWGIAEDAEPGRVREIVLLRLNRVLERFADPLMPEIVWTAYNLGVDPVSGGAGMVGRIRTMVGRGRVAVSERTCTRRFYDFLGTVKNSLDGFQEDLTGEDFRLASRWIAGNVRPEREQTDGGLRDPVPSVMRMFLDGTVWGPADEAGAPVPARLGAHGDWLCVFTDERLLAEYRALTGAGWARIRPRTGREVVLAAARREVATGVLVNPRPTRGAGIHAALPLSPDSIARLAIRR</sequence>
<gene>
    <name evidence="1" type="ORF">CFP75_40890</name>
</gene>
<name>A0A229R8W4_AMYAL</name>
<organism evidence="1 2">
    <name type="scientific">Amycolatopsis alba DSM 44262</name>
    <dbReference type="NCBI Taxonomy" id="1125972"/>
    <lineage>
        <taxon>Bacteria</taxon>
        <taxon>Bacillati</taxon>
        <taxon>Actinomycetota</taxon>
        <taxon>Actinomycetes</taxon>
        <taxon>Pseudonocardiales</taxon>
        <taxon>Pseudonocardiaceae</taxon>
        <taxon>Amycolatopsis</taxon>
    </lineage>
</organism>
<evidence type="ECO:0000313" key="1">
    <source>
        <dbReference type="EMBL" id="OXM42884.1"/>
    </source>
</evidence>
<evidence type="ECO:0000313" key="2">
    <source>
        <dbReference type="Proteomes" id="UP000215563"/>
    </source>
</evidence>
<reference evidence="1 2" key="1">
    <citation type="submission" date="2017-07" db="EMBL/GenBank/DDBJ databases">
        <title>Amycolatopsis alba DSM 44262 Genome sequencing and assembly.</title>
        <authorList>
            <person name="Kaur N."/>
            <person name="Mayilraj S."/>
        </authorList>
    </citation>
    <scope>NUCLEOTIDE SEQUENCE [LARGE SCALE GENOMIC DNA]</scope>
    <source>
        <strain evidence="1 2">DSM 44262</strain>
    </source>
</reference>
<protein>
    <submittedName>
        <fullName evidence="1">Uncharacterized protein</fullName>
    </submittedName>
</protein>
<dbReference type="EMBL" id="NMQU01000171">
    <property type="protein sequence ID" value="OXM42884.1"/>
    <property type="molecule type" value="Genomic_DNA"/>
</dbReference>
<keyword evidence="2" id="KW-1185">Reference proteome</keyword>
<dbReference type="RefSeq" id="WP_020630956.1">
    <property type="nucleotide sequence ID" value="NZ_KB913032.1"/>
</dbReference>